<evidence type="ECO:0000313" key="2">
    <source>
        <dbReference type="Proteomes" id="UP000664628"/>
    </source>
</evidence>
<name>A0ABS3JC46_9BACT</name>
<dbReference type="RefSeq" id="WP_207327458.1">
    <property type="nucleotide sequence ID" value="NZ_JAFMYW010000001.1"/>
</dbReference>
<accession>A0ABS3JC46</accession>
<dbReference type="Proteomes" id="UP000664628">
    <property type="component" value="Unassembled WGS sequence"/>
</dbReference>
<proteinExistence type="predicted"/>
<dbReference type="EMBL" id="JAFMYW010000001">
    <property type="protein sequence ID" value="MBO0947550.1"/>
    <property type="molecule type" value="Genomic_DNA"/>
</dbReference>
<reference evidence="1 2" key="1">
    <citation type="submission" date="2021-03" db="EMBL/GenBank/DDBJ databases">
        <title>Fibrella sp. HMF5405 genome sequencing and assembly.</title>
        <authorList>
            <person name="Kang H."/>
            <person name="Kim H."/>
            <person name="Bae S."/>
            <person name="Joh K."/>
        </authorList>
    </citation>
    <scope>NUCLEOTIDE SEQUENCE [LARGE SCALE GENOMIC DNA]</scope>
    <source>
        <strain evidence="1 2">HMF5405</strain>
    </source>
</reference>
<sequence length="139" mass="15939">MAFPNIDVPAEDFPDAQLSAAEKIARPITMHCLGVAFRLRIERDLVRGINGRIFLQVVYDDPCTKTDQTQEWHGRKWYLSDHMTADEIVKTAYAAFEATVKHEVMEGFKVDDQILFNPHVHFRSLLAITDQEVGRPVQQ</sequence>
<comment type="caution">
    <text evidence="1">The sequence shown here is derived from an EMBL/GenBank/DDBJ whole genome shotgun (WGS) entry which is preliminary data.</text>
</comment>
<keyword evidence="2" id="KW-1185">Reference proteome</keyword>
<gene>
    <name evidence="1" type="ORF">J2I46_03090</name>
</gene>
<organism evidence="1 2">
    <name type="scientific">Fibrella forsythiae</name>
    <dbReference type="NCBI Taxonomy" id="2817061"/>
    <lineage>
        <taxon>Bacteria</taxon>
        <taxon>Pseudomonadati</taxon>
        <taxon>Bacteroidota</taxon>
        <taxon>Cytophagia</taxon>
        <taxon>Cytophagales</taxon>
        <taxon>Spirosomataceae</taxon>
        <taxon>Fibrella</taxon>
    </lineage>
</organism>
<evidence type="ECO:0000313" key="1">
    <source>
        <dbReference type="EMBL" id="MBO0947550.1"/>
    </source>
</evidence>
<protein>
    <submittedName>
        <fullName evidence="1">Uncharacterized protein</fullName>
    </submittedName>
</protein>